<name>A0A1H9JC13_9ACTN</name>
<dbReference type="AlphaFoldDB" id="A0A1H9JC13"/>
<sequence length="95" mass="10056">MRRAQVDDVGRSRTPGQPSHLVRTVAAGWLTTTEAAGAVLPAKEPVHAASVAVRLQQQVQVLQRPVNVPARAHGCQNPLQGLVVAQLPVEQLGAE</sequence>
<dbReference type="STRING" id="403935.SAMN05216481_11723"/>
<keyword evidence="2" id="KW-1185">Reference proteome</keyword>
<organism evidence="1 2">
    <name type="scientific">Streptomyces radiopugnans</name>
    <dbReference type="NCBI Taxonomy" id="403935"/>
    <lineage>
        <taxon>Bacteria</taxon>
        <taxon>Bacillati</taxon>
        <taxon>Actinomycetota</taxon>
        <taxon>Actinomycetes</taxon>
        <taxon>Kitasatosporales</taxon>
        <taxon>Streptomycetaceae</taxon>
        <taxon>Streptomyces</taxon>
    </lineage>
</organism>
<proteinExistence type="predicted"/>
<evidence type="ECO:0000313" key="1">
    <source>
        <dbReference type="EMBL" id="SEQ84424.1"/>
    </source>
</evidence>
<dbReference type="EMBL" id="FOET01000017">
    <property type="protein sequence ID" value="SEQ84424.1"/>
    <property type="molecule type" value="Genomic_DNA"/>
</dbReference>
<accession>A0A1H9JC13</accession>
<dbReference type="Proteomes" id="UP000199055">
    <property type="component" value="Unassembled WGS sequence"/>
</dbReference>
<reference evidence="2" key="1">
    <citation type="submission" date="2016-10" db="EMBL/GenBank/DDBJ databases">
        <authorList>
            <person name="Varghese N."/>
            <person name="Submissions S."/>
        </authorList>
    </citation>
    <scope>NUCLEOTIDE SEQUENCE [LARGE SCALE GENOMIC DNA]</scope>
    <source>
        <strain evidence="2">CGMCC 4.3519</strain>
    </source>
</reference>
<gene>
    <name evidence="1" type="ORF">SAMN05216481_11723</name>
</gene>
<protein>
    <submittedName>
        <fullName evidence="1">Uncharacterized protein</fullName>
    </submittedName>
</protein>
<evidence type="ECO:0000313" key="2">
    <source>
        <dbReference type="Proteomes" id="UP000199055"/>
    </source>
</evidence>